<dbReference type="NCBIfam" id="NF004584">
    <property type="entry name" value="PRK05928.2-1"/>
    <property type="match status" value="1"/>
</dbReference>
<evidence type="ECO:0000313" key="2">
    <source>
        <dbReference type="EMBL" id="OES44258.1"/>
    </source>
</evidence>
<dbReference type="PANTHER" id="PTHR40082">
    <property type="entry name" value="BLR5956 PROTEIN"/>
    <property type="match status" value="1"/>
</dbReference>
<protein>
    <submittedName>
        <fullName evidence="2">Uroporphyrinogen-III synthase</fullName>
    </submittedName>
</protein>
<reference evidence="2 3" key="1">
    <citation type="submission" date="2016-06" db="EMBL/GenBank/DDBJ databases">
        <title>Domibacillus iocasae genome sequencing.</title>
        <authorList>
            <person name="Verma A."/>
            <person name="Pal Y."/>
            <person name="Ojha A.K."/>
            <person name="Krishnamurthi S."/>
        </authorList>
    </citation>
    <scope>NUCLEOTIDE SEQUENCE [LARGE SCALE GENOMIC DNA]</scope>
    <source>
        <strain evidence="2 3">DSM 29979</strain>
    </source>
</reference>
<dbReference type="GO" id="GO:0004852">
    <property type="term" value="F:uroporphyrinogen-III synthase activity"/>
    <property type="evidence" value="ECO:0007669"/>
    <property type="project" value="InterPro"/>
</dbReference>
<dbReference type="OrthoDB" id="9775656at2"/>
<dbReference type="InterPro" id="IPR036108">
    <property type="entry name" value="4pyrrol_syn_uPrphyn_synt_sf"/>
</dbReference>
<dbReference type="PANTHER" id="PTHR40082:SF1">
    <property type="entry name" value="BLR5956 PROTEIN"/>
    <property type="match status" value="1"/>
</dbReference>
<keyword evidence="3" id="KW-1185">Reference proteome</keyword>
<dbReference type="InterPro" id="IPR003754">
    <property type="entry name" value="4pyrrol_synth_uPrphyn_synth"/>
</dbReference>
<gene>
    <name evidence="2" type="ORF">BA724_08190</name>
</gene>
<dbReference type="GO" id="GO:0006780">
    <property type="term" value="P:uroporphyrinogen III biosynthetic process"/>
    <property type="evidence" value="ECO:0007669"/>
    <property type="project" value="InterPro"/>
</dbReference>
<dbReference type="CDD" id="cd06578">
    <property type="entry name" value="HemD"/>
    <property type="match status" value="1"/>
</dbReference>
<organism evidence="2 3">
    <name type="scientific">Domibacillus iocasae</name>
    <dbReference type="NCBI Taxonomy" id="1714016"/>
    <lineage>
        <taxon>Bacteria</taxon>
        <taxon>Bacillati</taxon>
        <taxon>Bacillota</taxon>
        <taxon>Bacilli</taxon>
        <taxon>Bacillales</taxon>
        <taxon>Bacillaceae</taxon>
        <taxon>Domibacillus</taxon>
    </lineage>
</organism>
<name>A0A1E7DNJ2_9BACI</name>
<sequence>MGNLQGKRIAITGSRKMMEMSMMVQKKGGTAFERPLQETIKCTPEDMKASIEDVIANGTDWSVFTTGIGTSAVFEAANALGLTEPFQKAIAASRIATRGYKTVQELKKYGLTPEAEDGDGTNAGLLSALEQVDLRERRVFLQLHGEPVPALEQGFAKKGADLLYVLPYKTTVPQPEIVTKLVNEVIDGDIDAVLFTATPQVRVLFQEAKENGLAQQLAEAFNVRAAAGSVGKVTTGTLNEYGVNRVIAPEYERMGALVVAVDEFFKAD</sequence>
<evidence type="ECO:0000313" key="3">
    <source>
        <dbReference type="Proteomes" id="UP000095658"/>
    </source>
</evidence>
<proteinExistence type="predicted"/>
<dbReference type="AlphaFoldDB" id="A0A1E7DNJ2"/>
<accession>A0A1E7DNJ2</accession>
<dbReference type="SUPFAM" id="SSF69618">
    <property type="entry name" value="HemD-like"/>
    <property type="match status" value="1"/>
</dbReference>
<dbReference type="STRING" id="1714016.BA724_08190"/>
<dbReference type="RefSeq" id="WP_069938861.1">
    <property type="nucleotide sequence ID" value="NZ_MAMP01000022.1"/>
</dbReference>
<feature type="domain" description="Tetrapyrrole biosynthesis uroporphyrinogen III synthase" evidence="1">
    <location>
        <begin position="24"/>
        <end position="258"/>
    </location>
</feature>
<dbReference type="InterPro" id="IPR039793">
    <property type="entry name" value="UROS/Hem4"/>
</dbReference>
<dbReference type="Gene3D" id="3.40.50.10090">
    <property type="match status" value="2"/>
</dbReference>
<dbReference type="EMBL" id="MAMP01000022">
    <property type="protein sequence ID" value="OES44258.1"/>
    <property type="molecule type" value="Genomic_DNA"/>
</dbReference>
<dbReference type="Pfam" id="PF02602">
    <property type="entry name" value="HEM4"/>
    <property type="match status" value="1"/>
</dbReference>
<comment type="caution">
    <text evidence="2">The sequence shown here is derived from an EMBL/GenBank/DDBJ whole genome shotgun (WGS) entry which is preliminary data.</text>
</comment>
<dbReference type="Proteomes" id="UP000095658">
    <property type="component" value="Unassembled WGS sequence"/>
</dbReference>
<evidence type="ECO:0000259" key="1">
    <source>
        <dbReference type="Pfam" id="PF02602"/>
    </source>
</evidence>